<proteinExistence type="predicted"/>
<protein>
    <submittedName>
        <fullName evidence="2">Uncharacterized protein</fullName>
    </submittedName>
</protein>
<reference evidence="2" key="1">
    <citation type="journal article" date="2022" name="bioRxiv">
        <title>Sequencing and chromosome-scale assembly of the giantPleurodeles waltlgenome.</title>
        <authorList>
            <person name="Brown T."/>
            <person name="Elewa A."/>
            <person name="Iarovenko S."/>
            <person name="Subramanian E."/>
            <person name="Araus A.J."/>
            <person name="Petzold A."/>
            <person name="Susuki M."/>
            <person name="Suzuki K.-i.T."/>
            <person name="Hayashi T."/>
            <person name="Toyoda A."/>
            <person name="Oliveira C."/>
            <person name="Osipova E."/>
            <person name="Leigh N.D."/>
            <person name="Simon A."/>
            <person name="Yun M.H."/>
        </authorList>
    </citation>
    <scope>NUCLEOTIDE SEQUENCE</scope>
    <source>
        <strain evidence="2">20211129_DDA</strain>
        <tissue evidence="2">Liver</tissue>
    </source>
</reference>
<dbReference type="AlphaFoldDB" id="A0AAV7RSM1"/>
<comment type="caution">
    <text evidence="2">The sequence shown here is derived from an EMBL/GenBank/DDBJ whole genome shotgun (WGS) entry which is preliminary data.</text>
</comment>
<dbReference type="EMBL" id="JANPWB010000009">
    <property type="protein sequence ID" value="KAJ1154762.1"/>
    <property type="molecule type" value="Genomic_DNA"/>
</dbReference>
<evidence type="ECO:0000256" key="1">
    <source>
        <dbReference type="SAM" id="MobiDB-lite"/>
    </source>
</evidence>
<feature type="region of interest" description="Disordered" evidence="1">
    <location>
        <begin position="181"/>
        <end position="219"/>
    </location>
</feature>
<dbReference type="Proteomes" id="UP001066276">
    <property type="component" value="Chromosome 5"/>
</dbReference>
<name>A0AAV7RSM1_PLEWA</name>
<evidence type="ECO:0000313" key="3">
    <source>
        <dbReference type="Proteomes" id="UP001066276"/>
    </source>
</evidence>
<keyword evidence="3" id="KW-1185">Reference proteome</keyword>
<accession>A0AAV7RSM1</accession>
<gene>
    <name evidence="2" type="ORF">NDU88_007505</name>
</gene>
<evidence type="ECO:0000313" key="2">
    <source>
        <dbReference type="EMBL" id="KAJ1154762.1"/>
    </source>
</evidence>
<sequence length="219" mass="24100">MNRMVKGTIQLAVQGNQNVSSVVQEAIWAHRTTQLRDKGRTPFEFMRGRKARSKLVPGSLEGDRIKPRDQVEMPQTAGYSGVQVGDWVKVKDGSVGAGWTKFRSPFEVKHVGHFNVVLANGTKWNKRRVALYQKGGGSAGNLIISNGDGGCSGLMLFEGGVERLDADTSHENENRAEVLEGQTGVENEENKTEFKKGSGRVRRPPAYLNDYVRDGGKLN</sequence>
<organism evidence="2 3">
    <name type="scientific">Pleurodeles waltl</name>
    <name type="common">Iberian ribbed newt</name>
    <dbReference type="NCBI Taxonomy" id="8319"/>
    <lineage>
        <taxon>Eukaryota</taxon>
        <taxon>Metazoa</taxon>
        <taxon>Chordata</taxon>
        <taxon>Craniata</taxon>
        <taxon>Vertebrata</taxon>
        <taxon>Euteleostomi</taxon>
        <taxon>Amphibia</taxon>
        <taxon>Batrachia</taxon>
        <taxon>Caudata</taxon>
        <taxon>Salamandroidea</taxon>
        <taxon>Salamandridae</taxon>
        <taxon>Pleurodelinae</taxon>
        <taxon>Pleurodeles</taxon>
    </lineage>
</organism>